<protein>
    <submittedName>
        <fullName evidence="2">SlyX protein</fullName>
    </submittedName>
</protein>
<dbReference type="Proteomes" id="UP000184066">
    <property type="component" value="Unassembled WGS sequence"/>
</dbReference>
<name>A0A1M7T1C9_9RHOB</name>
<organism evidence="2 3">
    <name type="scientific">Oceanicella actignis</name>
    <dbReference type="NCBI Taxonomy" id="1189325"/>
    <lineage>
        <taxon>Bacteria</taxon>
        <taxon>Pseudomonadati</taxon>
        <taxon>Pseudomonadota</taxon>
        <taxon>Alphaproteobacteria</taxon>
        <taxon>Rhodobacterales</taxon>
        <taxon>Paracoccaceae</taxon>
        <taxon>Oceanicella</taxon>
    </lineage>
</organism>
<evidence type="ECO:0000313" key="2">
    <source>
        <dbReference type="EMBL" id="SHN64580.1"/>
    </source>
</evidence>
<dbReference type="EMBL" id="FRDL01000004">
    <property type="protein sequence ID" value="SHN64580.1"/>
    <property type="molecule type" value="Genomic_DNA"/>
</dbReference>
<keyword evidence="1" id="KW-0175">Coiled coil</keyword>
<dbReference type="InterPro" id="IPR007236">
    <property type="entry name" value="SlyX"/>
</dbReference>
<dbReference type="STRING" id="1189325.SAMN04488119_10422"/>
<keyword evidence="3" id="KW-1185">Reference proteome</keyword>
<gene>
    <name evidence="2" type="ORF">SAMN05216200_10422</name>
</gene>
<dbReference type="OrthoDB" id="5422806at2"/>
<dbReference type="AlphaFoldDB" id="A0A1M7T1C9"/>
<reference evidence="2 3" key="1">
    <citation type="submission" date="2016-12" db="EMBL/GenBank/DDBJ databases">
        <authorList>
            <person name="Song W.-J."/>
            <person name="Kurnit D.M."/>
        </authorList>
    </citation>
    <scope>NUCLEOTIDE SEQUENCE [LARGE SCALE GENOMIC DNA]</scope>
    <source>
        <strain evidence="2 3">CGMCC 1.10808</strain>
    </source>
</reference>
<evidence type="ECO:0000313" key="3">
    <source>
        <dbReference type="Proteomes" id="UP000184066"/>
    </source>
</evidence>
<evidence type="ECO:0000256" key="1">
    <source>
        <dbReference type="SAM" id="Coils"/>
    </source>
</evidence>
<accession>A0A1M7T1C9</accession>
<dbReference type="RefSeq" id="WP_072746998.1">
    <property type="nucleotide sequence ID" value="NZ_FOHL01000004.1"/>
</dbReference>
<dbReference type="PANTHER" id="PTHR36508:SF1">
    <property type="entry name" value="PROTEIN SLYX"/>
    <property type="match status" value="1"/>
</dbReference>
<proteinExistence type="predicted"/>
<sequence length="71" mass="8066">MSDDANIEARLAALEEHAAHQARLIEDLDEAVRRQWDEVERLRKRLAQAMARLSELQGALGPHAAEKPPHY</sequence>
<dbReference type="PANTHER" id="PTHR36508">
    <property type="entry name" value="PROTEIN SLYX"/>
    <property type="match status" value="1"/>
</dbReference>
<dbReference type="Pfam" id="PF04102">
    <property type="entry name" value="SlyX"/>
    <property type="match status" value="1"/>
</dbReference>
<feature type="coiled-coil region" evidence="1">
    <location>
        <begin position="11"/>
        <end position="59"/>
    </location>
</feature>